<organism evidence="9">
    <name type="scientific">Wuhan Louse Fly Virus 1</name>
    <dbReference type="NCBI Taxonomy" id="1608113"/>
    <lineage>
        <taxon>Viruses</taxon>
        <taxon>Riboviria</taxon>
        <taxon>Orthornavirae</taxon>
        <taxon>Negarnaviricota</taxon>
        <taxon>Polyploviricotina</taxon>
        <taxon>Bunyaviricetes</taxon>
        <taxon>Elliovirales</taxon>
        <taxon>Peribunyaviridae</taxon>
        <taxon>Orthobunyavirus</taxon>
    </lineage>
</organism>
<gene>
    <name evidence="9" type="primary">N</name>
</gene>
<keyword evidence="6 8" id="KW-0687">Ribonucleoprotein</keyword>
<evidence type="ECO:0000256" key="7">
    <source>
        <dbReference type="ARBA" id="ARBA00033344"/>
    </source>
</evidence>
<dbReference type="Gene3D" id="1.20.142.20">
    <property type="match status" value="1"/>
</dbReference>
<dbReference type="InterPro" id="IPR043012">
    <property type="entry name" value="Bunya_nucleocap_N"/>
</dbReference>
<accession>A0A0B5KS77</accession>
<dbReference type="InterPro" id="IPR043011">
    <property type="entry name" value="Bunya_nucleocap_C"/>
</dbReference>
<dbReference type="Gene3D" id="1.10.472.180">
    <property type="entry name" value="Bunyavirus nucleocapsid (N) protein, C-terminal domain"/>
    <property type="match status" value="1"/>
</dbReference>
<evidence type="ECO:0000256" key="6">
    <source>
        <dbReference type="ARBA" id="ARBA00023274"/>
    </source>
</evidence>
<dbReference type="Pfam" id="PF00952">
    <property type="entry name" value="Bunya_nucleocap"/>
    <property type="match status" value="1"/>
</dbReference>
<evidence type="ECO:0000256" key="5">
    <source>
        <dbReference type="ARBA" id="ARBA00023086"/>
    </source>
</evidence>
<comment type="similarity">
    <text evidence="1 8">Belongs to the orthobunyavirus nucleocapsid protein family.</text>
</comment>
<evidence type="ECO:0000256" key="1">
    <source>
        <dbReference type="ARBA" id="ARBA00006516"/>
    </source>
</evidence>
<sequence length="235" mass="27044">MSVIEYYDEAARSSSTFDPEKEYLAFKHGVGKQVDVTAAKVFFLNAKKAKDRLRTRPENQVALKFATWQVTVVNTHFFGNRDSVVGDSALTLHRLSGYLARSMLEKFYESGSAEREVMKLSIINPIAESHGIKWDSGPEIYFSFFPGTEMFLERFHFYPLAIGIYRVKHGMMDAQFLKKTLRQRYGNLTADQWMQTKAEDVKRAVTTMENLKWGRKNLGEAARQFLLKFGIDMPL</sequence>
<comment type="subcellular location">
    <subcellularLocation>
        <location evidence="8">Virion</location>
    </subcellularLocation>
    <text evidence="8">Located inside the virion, complexed with the viral RNA.</text>
</comment>
<dbReference type="EMBL" id="KM817755">
    <property type="protein sequence ID" value="AJG39326.1"/>
    <property type="molecule type" value="Viral_cRNA"/>
</dbReference>
<evidence type="ECO:0000256" key="3">
    <source>
        <dbReference type="ARBA" id="ARBA00022844"/>
    </source>
</evidence>
<proteinExistence type="inferred from homology"/>
<dbReference type="GO" id="GO:0019013">
    <property type="term" value="C:viral nucleocapsid"/>
    <property type="evidence" value="ECO:0007669"/>
    <property type="project" value="UniProtKB-UniRule"/>
</dbReference>
<dbReference type="PIRSF" id="PIRSF003947">
    <property type="entry name" value="N_OrthobunV"/>
    <property type="match status" value="1"/>
</dbReference>
<evidence type="ECO:0000256" key="2">
    <source>
        <dbReference type="ARBA" id="ARBA00014389"/>
    </source>
</evidence>
<reference evidence="9" key="2">
    <citation type="journal article" date="2015" name="Elife">
        <title>Unprecedented genomic diversity of RNA viruses in arthropods reveals the ancestry of negative-sense RNA viruses.</title>
        <authorList>
            <person name="Li C.X."/>
            <person name="Shi M."/>
            <person name="Tian J.H."/>
            <person name="Lin X.D."/>
            <person name="Kang Y.J."/>
            <person name="Chen L.J."/>
            <person name="Qin X.C."/>
            <person name="Xu J."/>
            <person name="Holmes E.C."/>
            <person name="Zhang Y.Z."/>
        </authorList>
    </citation>
    <scope>NUCLEOTIDE SEQUENCE</scope>
    <source>
        <strain evidence="9">BFJSC-10</strain>
    </source>
</reference>
<dbReference type="GO" id="GO:1990904">
    <property type="term" value="C:ribonucleoprotein complex"/>
    <property type="evidence" value="ECO:0007669"/>
    <property type="project" value="UniProtKB-KW"/>
</dbReference>
<dbReference type="InterPro" id="IPR001784">
    <property type="entry name" value="Bunya_nucleocap"/>
</dbReference>
<dbReference type="GO" id="GO:0003723">
    <property type="term" value="F:RNA binding"/>
    <property type="evidence" value="ECO:0007669"/>
    <property type="project" value="UniProtKB-UniRule"/>
</dbReference>
<keyword evidence="5 8" id="KW-0543">Viral nucleoprotein</keyword>
<evidence type="ECO:0000256" key="8">
    <source>
        <dbReference type="PIRNR" id="PIRNR003947"/>
    </source>
</evidence>
<evidence type="ECO:0000313" key="9">
    <source>
        <dbReference type="EMBL" id="AJG39326.1"/>
    </source>
</evidence>
<reference evidence="9" key="1">
    <citation type="submission" date="2014-09" db="EMBL/GenBank/DDBJ databases">
        <authorList>
            <person name="Li C.-X."/>
            <person name="Shi M."/>
            <person name="Tian J.-H."/>
            <person name="Lin X.-D."/>
            <person name="Kang Y.-J."/>
            <person name="Qin X.-C."/>
            <person name="Chen L.-J."/>
            <person name="Xu J."/>
            <person name="Holmes E.C."/>
        </authorList>
    </citation>
    <scope>NUCLEOTIDE SEQUENCE</scope>
    <source>
        <strain evidence="9">BFJSC-10</strain>
    </source>
</reference>
<keyword evidence="3 8" id="KW-0946">Virion</keyword>
<name>A0A0B5KS77_9VIRU</name>
<protein>
    <recommendedName>
        <fullName evidence="2 8">Nucleoprotein</fullName>
    </recommendedName>
    <alternativeName>
        <fullName evidence="7 8">Nucleocapsid protein</fullName>
    </alternativeName>
</protein>
<evidence type="ECO:0000256" key="4">
    <source>
        <dbReference type="ARBA" id="ARBA00022884"/>
    </source>
</evidence>
<keyword evidence="4 8" id="KW-0694">RNA-binding</keyword>